<feature type="region of interest" description="Disordered" evidence="1">
    <location>
        <begin position="201"/>
        <end position="220"/>
    </location>
</feature>
<dbReference type="Proteomes" id="UP001430356">
    <property type="component" value="Unassembled WGS sequence"/>
</dbReference>
<feature type="region of interest" description="Disordered" evidence="1">
    <location>
        <begin position="250"/>
        <end position="272"/>
    </location>
</feature>
<comment type="caution">
    <text evidence="2">The sequence shown here is derived from an EMBL/GenBank/DDBJ whole genome shotgun (WGS) entry which is preliminary data.</text>
</comment>
<evidence type="ECO:0000313" key="2">
    <source>
        <dbReference type="EMBL" id="KAK7194682.1"/>
    </source>
</evidence>
<evidence type="ECO:0000256" key="1">
    <source>
        <dbReference type="SAM" id="MobiDB-lite"/>
    </source>
</evidence>
<feature type="region of interest" description="Disordered" evidence="1">
    <location>
        <begin position="288"/>
        <end position="310"/>
    </location>
</feature>
<dbReference type="AlphaFoldDB" id="A0AAW0EN23"/>
<sequence>MPRLSFWAAGVLIGVGGTYGGYYGVYVPRRAARLAADQRLEESKMPYQEVIHAYSRLRTSTEQQAAVAAALPASRAPGGTSSFATNAEKLLFFCELQSLRARLLALPRHFTTEKDLRGMLQQLTAWEAQHCTELNFRPAPLTTAQTLRSMACLALYLLCFRVLGPLLGAWSGGAEWRAQLQHRAAARIVETLEVQVRLTSKDDAARSSDSGGGDGVGAGRPVRRYVTLNATHWIEEVGFWACPNNPLLPQPPPLAPPSSGSGDSHGAPSPRIPSAAVVTCASTYAEHWRRVPTAPQERTRGGGSGGDGAPPLVTATDVSLGYPVLCDTSQLSADKSAPEALYQPVGVSGWQHLLYLDAAHANADVRPRLTRKETYARVQEAQFARAPVAPSARTTSTDTVPTLEVPRRSDWPAHRGLPCWCRVWWGGAYGGRGTGSRRSGAVLHYHIGPVSTAADYAAAAIAASQAAGTAAAEAAAL</sequence>
<protein>
    <submittedName>
        <fullName evidence="2">Uncharacterized protein</fullName>
    </submittedName>
</protein>
<proteinExistence type="predicted"/>
<reference evidence="2 3" key="1">
    <citation type="journal article" date="2021" name="MBio">
        <title>A New Model Trypanosomatid, Novymonas esmeraldas: Genomic Perception of Its 'Candidatus Pandoraea novymonadis' Endosymbiont.</title>
        <authorList>
            <person name="Zakharova A."/>
            <person name="Saura A."/>
            <person name="Butenko A."/>
            <person name="Podesvova L."/>
            <person name="Warmusova S."/>
            <person name="Kostygov A.Y."/>
            <person name="Nenarokova A."/>
            <person name="Lukes J."/>
            <person name="Opperdoes F.R."/>
            <person name="Yurchenko V."/>
        </authorList>
    </citation>
    <scope>NUCLEOTIDE SEQUENCE [LARGE SCALE GENOMIC DNA]</scope>
    <source>
        <strain evidence="2 3">E262AT.01</strain>
    </source>
</reference>
<accession>A0AAW0EN23</accession>
<keyword evidence="3" id="KW-1185">Reference proteome</keyword>
<gene>
    <name evidence="2" type="ORF">NESM_000387200</name>
</gene>
<organism evidence="2 3">
    <name type="scientific">Novymonas esmeraldas</name>
    <dbReference type="NCBI Taxonomy" id="1808958"/>
    <lineage>
        <taxon>Eukaryota</taxon>
        <taxon>Discoba</taxon>
        <taxon>Euglenozoa</taxon>
        <taxon>Kinetoplastea</taxon>
        <taxon>Metakinetoplastina</taxon>
        <taxon>Trypanosomatida</taxon>
        <taxon>Trypanosomatidae</taxon>
        <taxon>Novymonas</taxon>
    </lineage>
</organism>
<name>A0AAW0EN23_9TRYP</name>
<evidence type="ECO:0000313" key="3">
    <source>
        <dbReference type="Proteomes" id="UP001430356"/>
    </source>
</evidence>
<dbReference type="EMBL" id="JAECZO010000040">
    <property type="protein sequence ID" value="KAK7194682.1"/>
    <property type="molecule type" value="Genomic_DNA"/>
</dbReference>